<feature type="transmembrane region" description="Helical" evidence="1">
    <location>
        <begin position="311"/>
        <end position="332"/>
    </location>
</feature>
<protein>
    <recommendedName>
        <fullName evidence="4">MacB-like protein</fullName>
    </recommendedName>
</protein>
<evidence type="ECO:0000256" key="1">
    <source>
        <dbReference type="SAM" id="Phobius"/>
    </source>
</evidence>
<feature type="transmembrane region" description="Helical" evidence="1">
    <location>
        <begin position="389"/>
        <end position="408"/>
    </location>
</feature>
<comment type="caution">
    <text evidence="2">The sequence shown here is derived from an EMBL/GenBank/DDBJ whole genome shotgun (WGS) entry which is preliminary data.</text>
</comment>
<keyword evidence="3" id="KW-1185">Reference proteome</keyword>
<feature type="transmembrane region" description="Helical" evidence="1">
    <location>
        <begin position="361"/>
        <end position="383"/>
    </location>
</feature>
<dbReference type="RefSeq" id="WP_141915907.1">
    <property type="nucleotide sequence ID" value="NZ_BAAAYS010000026.1"/>
</dbReference>
<evidence type="ECO:0000313" key="2">
    <source>
        <dbReference type="EMBL" id="TQM65925.1"/>
    </source>
</evidence>
<dbReference type="Proteomes" id="UP000318331">
    <property type="component" value="Unassembled WGS sequence"/>
</dbReference>
<organism evidence="2 3">
    <name type="scientific">Klugiella xanthotipulae</name>
    <dbReference type="NCBI Taxonomy" id="244735"/>
    <lineage>
        <taxon>Bacteria</taxon>
        <taxon>Bacillati</taxon>
        <taxon>Actinomycetota</taxon>
        <taxon>Actinomycetes</taxon>
        <taxon>Micrococcales</taxon>
        <taxon>Microbacteriaceae</taxon>
        <taxon>Klugiella</taxon>
    </lineage>
</organism>
<name>A0A543I5Q0_9MICO</name>
<gene>
    <name evidence="2" type="ORF">FB466_0745</name>
</gene>
<evidence type="ECO:0000313" key="3">
    <source>
        <dbReference type="Proteomes" id="UP000318331"/>
    </source>
</evidence>
<keyword evidence="1" id="KW-1133">Transmembrane helix</keyword>
<sequence>MGIIFDMRKNFPLIVAKSLVFSLFFLAFYNFLSFSQETDAAINQSFSSDSEVNLYTLTDTLVEADEFSEFRESKNELDKLGSFYNALNDGGQFTFLSIFDQPLPVKDFRGDETYDYGYGTEMSVQGKYFDEDFGAQAQNVKSIQMNKNAFEFYKIRTEGGQEIPWKEIDYSGSEVPILLGSNYANLYRVGDVIQGNFYFKTLNLRVAGFLEPGSSIFYKNEINHYLDSYILIPYPDTLRGITDEEQFFQGILSFAMINGDLVARKDLSSAQLIEDLQAISRDTGFYDYTLIDVPTYLVQMSLTKSIIEDNYTLLLSIILAMGIGVICVTFFINRGILVRRWEGGLVYWLLGRSREEIMREFLWYSTIEYALAFLIFWLAFVALPNKNEFILMNSLFFMLMFLGAIYCTKDMCWVNI</sequence>
<dbReference type="EMBL" id="VFPN01000001">
    <property type="protein sequence ID" value="TQM65925.1"/>
    <property type="molecule type" value="Genomic_DNA"/>
</dbReference>
<keyword evidence="1" id="KW-0812">Transmembrane</keyword>
<reference evidence="2 3" key="1">
    <citation type="submission" date="2019-06" db="EMBL/GenBank/DDBJ databases">
        <title>Sequencing the genomes of 1000 actinobacteria strains.</title>
        <authorList>
            <person name="Klenk H.-P."/>
        </authorList>
    </citation>
    <scope>NUCLEOTIDE SEQUENCE [LARGE SCALE GENOMIC DNA]</scope>
    <source>
        <strain evidence="2 3">DSM 18031</strain>
    </source>
</reference>
<evidence type="ECO:0008006" key="4">
    <source>
        <dbReference type="Google" id="ProtNLM"/>
    </source>
</evidence>
<proteinExistence type="predicted"/>
<dbReference type="AlphaFoldDB" id="A0A543I5Q0"/>
<dbReference type="OrthoDB" id="5022643at2"/>
<accession>A0A543I5Q0</accession>
<keyword evidence="1" id="KW-0472">Membrane</keyword>